<evidence type="ECO:0000313" key="1">
    <source>
        <dbReference type="EMBL" id="GIZ03418.1"/>
    </source>
</evidence>
<dbReference type="EMBL" id="BPLR01001600">
    <property type="protein sequence ID" value="GIZ03418.1"/>
    <property type="molecule type" value="Genomic_DNA"/>
</dbReference>
<organism evidence="1 2">
    <name type="scientific">Caerostris extrusa</name>
    <name type="common">Bark spider</name>
    <name type="synonym">Caerostris bankana</name>
    <dbReference type="NCBI Taxonomy" id="172846"/>
    <lineage>
        <taxon>Eukaryota</taxon>
        <taxon>Metazoa</taxon>
        <taxon>Ecdysozoa</taxon>
        <taxon>Arthropoda</taxon>
        <taxon>Chelicerata</taxon>
        <taxon>Arachnida</taxon>
        <taxon>Araneae</taxon>
        <taxon>Araneomorphae</taxon>
        <taxon>Entelegynae</taxon>
        <taxon>Araneoidea</taxon>
        <taxon>Araneidae</taxon>
        <taxon>Caerostris</taxon>
    </lineage>
</organism>
<sequence>MLHHKLLNVNLLTRECCRVQSQRRHAYRATGNSCTPDAEPHEGLTDNKICVIAENSVFRDALADCCPQTTPLSFCPRFAVAVCRKV</sequence>
<keyword evidence="2" id="KW-1185">Reference proteome</keyword>
<comment type="caution">
    <text evidence="1">The sequence shown here is derived from an EMBL/GenBank/DDBJ whole genome shotgun (WGS) entry which is preliminary data.</text>
</comment>
<dbReference type="AlphaFoldDB" id="A0AAV4Y7U1"/>
<evidence type="ECO:0000313" key="2">
    <source>
        <dbReference type="Proteomes" id="UP001054945"/>
    </source>
</evidence>
<dbReference type="Proteomes" id="UP001054945">
    <property type="component" value="Unassembled WGS sequence"/>
</dbReference>
<proteinExistence type="predicted"/>
<protein>
    <submittedName>
        <fullName evidence="1">Uncharacterized protein</fullName>
    </submittedName>
</protein>
<gene>
    <name evidence="1" type="ORF">CEXT_71151</name>
</gene>
<name>A0AAV4Y7U1_CAEEX</name>
<reference evidence="1 2" key="1">
    <citation type="submission" date="2021-06" db="EMBL/GenBank/DDBJ databases">
        <title>Caerostris extrusa draft genome.</title>
        <authorList>
            <person name="Kono N."/>
            <person name="Arakawa K."/>
        </authorList>
    </citation>
    <scope>NUCLEOTIDE SEQUENCE [LARGE SCALE GENOMIC DNA]</scope>
</reference>
<accession>A0AAV4Y7U1</accession>